<evidence type="ECO:0000313" key="5">
    <source>
        <dbReference type="EMBL" id="SDH85049.1"/>
    </source>
</evidence>
<evidence type="ECO:0000259" key="4">
    <source>
        <dbReference type="PROSITE" id="PS01124"/>
    </source>
</evidence>
<dbReference type="InterPro" id="IPR018062">
    <property type="entry name" value="HTH_AraC-typ_CS"/>
</dbReference>
<gene>
    <name evidence="5" type="ORF">SAMN05216192_101332</name>
</gene>
<dbReference type="Pfam" id="PF12833">
    <property type="entry name" value="HTH_18"/>
    <property type="match status" value="1"/>
</dbReference>
<dbReference type="SMART" id="SM00342">
    <property type="entry name" value="HTH_ARAC"/>
    <property type="match status" value="1"/>
</dbReference>
<dbReference type="Gene3D" id="1.10.10.60">
    <property type="entry name" value="Homeodomain-like"/>
    <property type="match status" value="2"/>
</dbReference>
<dbReference type="OrthoDB" id="625043at2"/>
<evidence type="ECO:0000256" key="2">
    <source>
        <dbReference type="ARBA" id="ARBA00023125"/>
    </source>
</evidence>
<dbReference type="EMBL" id="FNDX01000001">
    <property type="protein sequence ID" value="SDH85049.1"/>
    <property type="molecule type" value="Genomic_DNA"/>
</dbReference>
<dbReference type="PROSITE" id="PS00041">
    <property type="entry name" value="HTH_ARAC_FAMILY_1"/>
    <property type="match status" value="1"/>
</dbReference>
<evidence type="ECO:0000256" key="3">
    <source>
        <dbReference type="ARBA" id="ARBA00023163"/>
    </source>
</evidence>
<evidence type="ECO:0000313" key="6">
    <source>
        <dbReference type="Proteomes" id="UP000199050"/>
    </source>
</evidence>
<dbReference type="PANTHER" id="PTHR43280">
    <property type="entry name" value="ARAC-FAMILY TRANSCRIPTIONAL REGULATOR"/>
    <property type="match status" value="1"/>
</dbReference>
<name>A0A1G8FSD2_9BACL</name>
<sequence>MDINQYEQLVPDVFLFVDRKCFEGWGIGRSTIDFHDLTFIVEGKANYYINGVQYTVEAGDLLYAPAGSIREAHTFKDAPMHSFAFNFFWLGGHNEVQLPFETVTRNWRTKEIMDDIRDFSHVWMGKHPLYRMKARAVFQQIIYRLLVIAHHQQTPFMDPRIQKATAFIMDHYAEEITIGELAAPAGLNPEYMGKLFKQNTGVALKEYINRVRANNAEMLLSAGGFNVSEVAAHCGYRDAAYFSNVFKQIKGYPPSALLK</sequence>
<dbReference type="PANTHER" id="PTHR43280:SF28">
    <property type="entry name" value="HTH-TYPE TRANSCRIPTIONAL ACTIVATOR RHAS"/>
    <property type="match status" value="1"/>
</dbReference>
<dbReference type="Proteomes" id="UP000199050">
    <property type="component" value="Unassembled WGS sequence"/>
</dbReference>
<dbReference type="InterPro" id="IPR003313">
    <property type="entry name" value="AraC-bd"/>
</dbReference>
<dbReference type="GO" id="GO:0003700">
    <property type="term" value="F:DNA-binding transcription factor activity"/>
    <property type="evidence" value="ECO:0007669"/>
    <property type="project" value="InterPro"/>
</dbReference>
<accession>A0A1G8FSD2</accession>
<feature type="domain" description="HTH araC/xylS-type" evidence="4">
    <location>
        <begin position="162"/>
        <end position="259"/>
    </location>
</feature>
<organism evidence="5 6">
    <name type="scientific">Paenibacillus typhae</name>
    <dbReference type="NCBI Taxonomy" id="1174501"/>
    <lineage>
        <taxon>Bacteria</taxon>
        <taxon>Bacillati</taxon>
        <taxon>Bacillota</taxon>
        <taxon>Bacilli</taxon>
        <taxon>Bacillales</taxon>
        <taxon>Paenibacillaceae</taxon>
        <taxon>Paenibacillus</taxon>
    </lineage>
</organism>
<keyword evidence="3" id="KW-0804">Transcription</keyword>
<dbReference type="GO" id="GO:0043565">
    <property type="term" value="F:sequence-specific DNA binding"/>
    <property type="evidence" value="ECO:0007669"/>
    <property type="project" value="InterPro"/>
</dbReference>
<protein>
    <submittedName>
        <fullName evidence="5">AraC-like ligand binding domain-containing protein</fullName>
    </submittedName>
</protein>
<keyword evidence="6" id="KW-1185">Reference proteome</keyword>
<proteinExistence type="predicted"/>
<dbReference type="Gene3D" id="2.60.120.10">
    <property type="entry name" value="Jelly Rolls"/>
    <property type="match status" value="1"/>
</dbReference>
<dbReference type="InterPro" id="IPR018060">
    <property type="entry name" value="HTH_AraC"/>
</dbReference>
<dbReference type="InterPro" id="IPR009057">
    <property type="entry name" value="Homeodomain-like_sf"/>
</dbReference>
<dbReference type="Pfam" id="PF02311">
    <property type="entry name" value="AraC_binding"/>
    <property type="match status" value="1"/>
</dbReference>
<dbReference type="SUPFAM" id="SSF51215">
    <property type="entry name" value="Regulatory protein AraC"/>
    <property type="match status" value="1"/>
</dbReference>
<reference evidence="6" key="1">
    <citation type="submission" date="2016-10" db="EMBL/GenBank/DDBJ databases">
        <authorList>
            <person name="Varghese N."/>
            <person name="Submissions S."/>
        </authorList>
    </citation>
    <scope>NUCLEOTIDE SEQUENCE [LARGE SCALE GENOMIC DNA]</scope>
    <source>
        <strain evidence="6">CGMCC 1.11012</strain>
    </source>
</reference>
<dbReference type="SUPFAM" id="SSF46689">
    <property type="entry name" value="Homeodomain-like"/>
    <property type="match status" value="2"/>
</dbReference>
<dbReference type="InterPro" id="IPR037923">
    <property type="entry name" value="HTH-like"/>
</dbReference>
<dbReference type="RefSeq" id="WP_090711520.1">
    <property type="nucleotide sequence ID" value="NZ_CBCSKY010000007.1"/>
</dbReference>
<dbReference type="InterPro" id="IPR014710">
    <property type="entry name" value="RmlC-like_jellyroll"/>
</dbReference>
<dbReference type="PROSITE" id="PS01124">
    <property type="entry name" value="HTH_ARAC_FAMILY_2"/>
    <property type="match status" value="1"/>
</dbReference>
<keyword evidence="1" id="KW-0805">Transcription regulation</keyword>
<dbReference type="STRING" id="1174501.SAMN05216192_101332"/>
<keyword evidence="2" id="KW-0238">DNA-binding</keyword>
<dbReference type="AlphaFoldDB" id="A0A1G8FSD2"/>
<evidence type="ECO:0000256" key="1">
    <source>
        <dbReference type="ARBA" id="ARBA00023015"/>
    </source>
</evidence>